<sequence length="667" mass="73934">MSSRPQRTAAQTGSPSGNRISITLGKRARKLSSEEPEQPPAQDSQDEDYTESDFGTPERGTARPKRARTSSFRDDSPSVRSTPRRAARKKAPVDTAGTDDDDEDEPIDDEEGEDAVEVTESGATTPAISISQHRSHKKSARNPSGLRRQSSTPALATPSGDDGPLDEESDLEDDLRGEGKIDRNGVLQDGRVFRISTFELPTRANKKKVWVLSIDAAKMQGYRDSVYFYKHNPRITKTSATQQEKDLLARLDRIHANLRHRQVNILPARTLFKAFGATTIQNGKWIVDDYYEDASIAAGKTPGERAVNEAEDEVENSLLAPAMTLQPLSRDEREDSVMTDPSSRLHSRLTGSRLVKSLASVSYSARGTFAPYQAGSVQFGGSGQDPYTLVYNATNRKTKLAAQLTEENWMHQYALAIRGKNSALLHFRRDNVEPASLGRPQKLRTATELTPITKVEAVKEGWNMPVNPEHEPPEAPLDADDQDDDGPKPLGIYEPHTNVYHVPKLTQSAQATLEQLDRLPHIDSVRKMDFDGFPSDWVQKQDRTAIEYRIRRAGRRWGFASISTEMADPVYELGEPLPPLPTQLWDFDVKNISSANDASVLLVWPSLIWSEMLTTRIIIASCTIACTTVMCLGIEKPLVGAGIGCSAYETYWSCYEEGCHWSGSSCS</sequence>
<reference evidence="2 3" key="1">
    <citation type="journal article" date="2011" name="J. Gen. Appl. Microbiol.">
        <title>Draft genome sequencing of the enigmatic basidiomycete Mixia osmundae.</title>
        <authorList>
            <person name="Nishida H."/>
            <person name="Nagatsuka Y."/>
            <person name="Sugiyama J."/>
        </authorList>
    </citation>
    <scope>NUCLEOTIDE SEQUENCE [LARGE SCALE GENOMIC DNA]</scope>
    <source>
        <strain evidence="3">CBS 9802 / IAM 14324 / JCM 22182 / KY 12970</strain>
    </source>
</reference>
<dbReference type="STRING" id="764103.G7DVP3"/>
<dbReference type="InParanoid" id="G7DVP3"/>
<feature type="compositionally biased region" description="Polar residues" evidence="1">
    <location>
        <begin position="1"/>
        <end position="21"/>
    </location>
</feature>
<evidence type="ECO:0000256" key="1">
    <source>
        <dbReference type="SAM" id="MobiDB-lite"/>
    </source>
</evidence>
<name>G7DVP3_MIXOS</name>
<gene>
    <name evidence="2" type="primary">Mo01306</name>
    <name evidence="2" type="ORF">E5Q_01306</name>
</gene>
<dbReference type="AlphaFoldDB" id="G7DVP3"/>
<accession>G7DVP3</accession>
<dbReference type="HOGENOM" id="CLU_438782_0_0_1"/>
<proteinExistence type="predicted"/>
<dbReference type="EMBL" id="BABT02000046">
    <property type="protein sequence ID" value="GAA94653.1"/>
    <property type="molecule type" value="Genomic_DNA"/>
</dbReference>
<feature type="compositionally biased region" description="Polar residues" evidence="1">
    <location>
        <begin position="121"/>
        <end position="132"/>
    </location>
</feature>
<dbReference type="InterPro" id="IPR013933">
    <property type="entry name" value="CRC_Rsc7/Swp82"/>
</dbReference>
<feature type="region of interest" description="Disordered" evidence="1">
    <location>
        <begin position="1"/>
        <end position="182"/>
    </location>
</feature>
<feature type="compositionally biased region" description="Acidic residues" evidence="1">
    <location>
        <begin position="163"/>
        <end position="173"/>
    </location>
</feature>
<dbReference type="eggNOG" id="ENOG502QW07">
    <property type="taxonomic scope" value="Eukaryota"/>
</dbReference>
<protein>
    <submittedName>
        <fullName evidence="2">Uncharacterized protein</fullName>
    </submittedName>
</protein>
<keyword evidence="3" id="KW-1185">Reference proteome</keyword>
<dbReference type="Proteomes" id="UP000009131">
    <property type="component" value="Unassembled WGS sequence"/>
</dbReference>
<organism evidence="2 3">
    <name type="scientific">Mixia osmundae (strain CBS 9802 / IAM 14324 / JCM 22182 / KY 12970)</name>
    <dbReference type="NCBI Taxonomy" id="764103"/>
    <lineage>
        <taxon>Eukaryota</taxon>
        <taxon>Fungi</taxon>
        <taxon>Dikarya</taxon>
        <taxon>Basidiomycota</taxon>
        <taxon>Pucciniomycotina</taxon>
        <taxon>Mixiomycetes</taxon>
        <taxon>Mixiales</taxon>
        <taxon>Mixiaceae</taxon>
        <taxon>Mixia</taxon>
    </lineage>
</organism>
<comment type="caution">
    <text evidence="2">The sequence shown here is derived from an EMBL/GenBank/DDBJ whole genome shotgun (WGS) entry which is preliminary data.</text>
</comment>
<evidence type="ECO:0000313" key="2">
    <source>
        <dbReference type="EMBL" id="GAA94653.1"/>
    </source>
</evidence>
<reference evidence="2 3" key="2">
    <citation type="journal article" date="2012" name="Open Biol.">
        <title>Characteristics of nucleosomes and linker DNA regions on the genome of the basidiomycete Mixia osmundae revealed by mono- and dinucleosome mapping.</title>
        <authorList>
            <person name="Nishida H."/>
            <person name="Kondo S."/>
            <person name="Matsumoto T."/>
            <person name="Suzuki Y."/>
            <person name="Yoshikawa H."/>
            <person name="Taylor T.D."/>
            <person name="Sugiyama J."/>
        </authorList>
    </citation>
    <scope>NUCLEOTIDE SEQUENCE [LARGE SCALE GENOMIC DNA]</scope>
    <source>
        <strain evidence="3">CBS 9802 / IAM 14324 / JCM 22182 / KY 12970</strain>
    </source>
</reference>
<evidence type="ECO:0000313" key="3">
    <source>
        <dbReference type="Proteomes" id="UP000009131"/>
    </source>
</evidence>
<feature type="compositionally biased region" description="Acidic residues" evidence="1">
    <location>
        <begin position="97"/>
        <end position="117"/>
    </location>
</feature>
<dbReference type="OrthoDB" id="5598844at2759"/>
<dbReference type="Pfam" id="PF08624">
    <property type="entry name" value="CRC_subunit"/>
    <property type="match status" value="1"/>
</dbReference>
<feature type="region of interest" description="Disordered" evidence="1">
    <location>
        <begin position="461"/>
        <end position="489"/>
    </location>
</feature>